<organism evidence="8">
    <name type="scientific">Amphimedon queenslandica</name>
    <name type="common">Sponge</name>
    <dbReference type="NCBI Taxonomy" id="400682"/>
    <lineage>
        <taxon>Eukaryota</taxon>
        <taxon>Metazoa</taxon>
        <taxon>Porifera</taxon>
        <taxon>Demospongiae</taxon>
        <taxon>Heteroscleromorpha</taxon>
        <taxon>Haplosclerida</taxon>
        <taxon>Niphatidae</taxon>
        <taxon>Amphimedon</taxon>
    </lineage>
</organism>
<dbReference type="Pfam" id="PF14892">
    <property type="entry name" value="PIRC1_2"/>
    <property type="match status" value="1"/>
</dbReference>
<dbReference type="AlphaFoldDB" id="A0A1X7VCG5"/>
<keyword evidence="3" id="KW-0963">Cytoplasm</keyword>
<feature type="compositionally biased region" description="Polar residues" evidence="7">
    <location>
        <begin position="50"/>
        <end position="68"/>
    </location>
</feature>
<dbReference type="OrthoDB" id="546383at2759"/>
<dbReference type="GO" id="GO:0035082">
    <property type="term" value="P:axoneme assembly"/>
    <property type="evidence" value="ECO:0007669"/>
    <property type="project" value="InterPro"/>
</dbReference>
<reference evidence="8" key="1">
    <citation type="submission" date="2017-05" db="UniProtKB">
        <authorList>
            <consortium name="EnsemblMetazoa"/>
        </authorList>
    </citation>
    <scope>IDENTIFICATION</scope>
</reference>
<proteinExistence type="inferred from homology"/>
<evidence type="ECO:0000256" key="2">
    <source>
        <dbReference type="ARBA" id="ARBA00004245"/>
    </source>
</evidence>
<protein>
    <submittedName>
        <fullName evidence="8">Uncharacterized protein</fullName>
    </submittedName>
</protein>
<dbReference type="PANTHER" id="PTHR20899">
    <property type="entry name" value="PIERCE HOMOLOG"/>
    <property type="match status" value="1"/>
</dbReference>
<keyword evidence="5" id="KW-0966">Cell projection</keyword>
<evidence type="ECO:0000256" key="6">
    <source>
        <dbReference type="ARBA" id="ARBA00038014"/>
    </source>
</evidence>
<dbReference type="InParanoid" id="A0A1X7VCG5"/>
<comment type="subcellular location">
    <subcellularLocation>
        <location evidence="1">Cell projection</location>
        <location evidence="1">Cilium</location>
    </subcellularLocation>
    <subcellularLocation>
        <location evidence="2">Cytoplasm</location>
        <location evidence="2">Cytoskeleton</location>
    </subcellularLocation>
</comment>
<dbReference type="PANTHER" id="PTHR20899:SF1">
    <property type="entry name" value="PIERCER OF MICROTUBULE WALL 1 PROTEIN"/>
    <property type="match status" value="1"/>
</dbReference>
<comment type="similarity">
    <text evidence="6">Belongs to the PIERCE1 family.</text>
</comment>
<evidence type="ECO:0000256" key="5">
    <source>
        <dbReference type="ARBA" id="ARBA00023273"/>
    </source>
</evidence>
<feature type="region of interest" description="Disordered" evidence="7">
    <location>
        <begin position="1"/>
        <end position="68"/>
    </location>
</feature>
<name>A0A1X7VCG5_AMPQE</name>
<dbReference type="STRING" id="400682.A0A1X7VCG5"/>
<accession>A0A1X7VCG5</accession>
<dbReference type="FunCoup" id="A0A1X7VCG5">
    <property type="interactions" value="1"/>
</dbReference>
<evidence type="ECO:0000256" key="4">
    <source>
        <dbReference type="ARBA" id="ARBA00023212"/>
    </source>
</evidence>
<dbReference type="InterPro" id="IPR026507">
    <property type="entry name" value="PIRC1/2"/>
</dbReference>
<feature type="compositionally biased region" description="Basic and acidic residues" evidence="7">
    <location>
        <begin position="28"/>
        <end position="44"/>
    </location>
</feature>
<sequence length="122" mass="13892">METASPRLPNNNMATEESRVADPPRTSDFYRTKNIPERFDRPDLIKGYNTVPQNPMYRTSSVTYGSQPPSVHTMPTQYYGKSQAFTKHLGAFGMFRNHSLNTAKDRSKHGLKIQVTIKAEEL</sequence>
<evidence type="ECO:0000256" key="1">
    <source>
        <dbReference type="ARBA" id="ARBA00004138"/>
    </source>
</evidence>
<dbReference type="GO" id="GO:0005879">
    <property type="term" value="C:axonemal microtubule"/>
    <property type="evidence" value="ECO:0007669"/>
    <property type="project" value="InterPro"/>
</dbReference>
<evidence type="ECO:0000313" key="8">
    <source>
        <dbReference type="EnsemblMetazoa" id="Aqu2.1.37434_001"/>
    </source>
</evidence>
<keyword evidence="4" id="KW-0206">Cytoskeleton</keyword>
<evidence type="ECO:0000256" key="7">
    <source>
        <dbReference type="SAM" id="MobiDB-lite"/>
    </source>
</evidence>
<evidence type="ECO:0000256" key="3">
    <source>
        <dbReference type="ARBA" id="ARBA00022490"/>
    </source>
</evidence>
<dbReference type="EnsemblMetazoa" id="Aqu2.1.37434_001">
    <property type="protein sequence ID" value="Aqu2.1.37434_001"/>
    <property type="gene ID" value="Aqu2.1.37434"/>
</dbReference>